<comment type="caution">
    <text evidence="3">The sequence shown here is derived from an EMBL/GenBank/DDBJ whole genome shotgun (WGS) entry which is preliminary data.</text>
</comment>
<feature type="region of interest" description="Disordered" evidence="1">
    <location>
        <begin position="219"/>
        <end position="258"/>
    </location>
</feature>
<dbReference type="Proteomes" id="UP000716291">
    <property type="component" value="Unassembled WGS sequence"/>
</dbReference>
<evidence type="ECO:0000256" key="2">
    <source>
        <dbReference type="SAM" id="Phobius"/>
    </source>
</evidence>
<proteinExistence type="predicted"/>
<evidence type="ECO:0000256" key="1">
    <source>
        <dbReference type="SAM" id="MobiDB-lite"/>
    </source>
</evidence>
<keyword evidence="4" id="KW-1185">Reference proteome</keyword>
<evidence type="ECO:0000313" key="4">
    <source>
        <dbReference type="Proteomes" id="UP000716291"/>
    </source>
</evidence>
<reference evidence="3" key="1">
    <citation type="journal article" date="2020" name="Microb. Genom.">
        <title>Genetic diversity of clinical and environmental Mucorales isolates obtained from an investigation of mucormycosis cases among solid organ transplant recipients.</title>
        <authorList>
            <person name="Nguyen M.H."/>
            <person name="Kaul D."/>
            <person name="Muto C."/>
            <person name="Cheng S.J."/>
            <person name="Richter R.A."/>
            <person name="Bruno V.M."/>
            <person name="Liu G."/>
            <person name="Beyhan S."/>
            <person name="Sundermann A.J."/>
            <person name="Mounaud S."/>
            <person name="Pasculle A.W."/>
            <person name="Nierman W.C."/>
            <person name="Driscoll E."/>
            <person name="Cumbie R."/>
            <person name="Clancy C.J."/>
            <person name="Dupont C.L."/>
        </authorList>
    </citation>
    <scope>NUCLEOTIDE SEQUENCE</scope>
    <source>
        <strain evidence="3">GL11</strain>
    </source>
</reference>
<dbReference type="EMBL" id="JAANQT010000161">
    <property type="protein sequence ID" value="KAG1313809.1"/>
    <property type="molecule type" value="Genomic_DNA"/>
</dbReference>
<evidence type="ECO:0000313" key="3">
    <source>
        <dbReference type="EMBL" id="KAG1313809.1"/>
    </source>
</evidence>
<keyword evidence="2" id="KW-0472">Membrane</keyword>
<sequence>MNTTDSQHSHKTIHHNITIHNIYVPPPSGLVLATATLTTIHNTMSSIPSHFETSMPTIETNGSKTLEQETNPFAFIGPLLGAVIGLGLVGFIVLYCFHQMSKSSMDHKRNLSGWKSTDSLEEGMPPPPVYTPLAIPTPVKEKRLTSDTLVDPSSWAMLKVQYSPQLALSPSLVSGVFKQDIKTPPPPPPLPLDSTISASNTLIDNSSWLLSSSIEKGSSQFDTYEPQLQQDDEDDNDSFKNMHSQHDKNQHDAANEKY</sequence>
<organism evidence="3 4">
    <name type="scientific">Rhizopus oryzae</name>
    <name type="common">Mucormycosis agent</name>
    <name type="synonym">Rhizopus arrhizus var. delemar</name>
    <dbReference type="NCBI Taxonomy" id="64495"/>
    <lineage>
        <taxon>Eukaryota</taxon>
        <taxon>Fungi</taxon>
        <taxon>Fungi incertae sedis</taxon>
        <taxon>Mucoromycota</taxon>
        <taxon>Mucoromycotina</taxon>
        <taxon>Mucoromycetes</taxon>
        <taxon>Mucorales</taxon>
        <taxon>Mucorineae</taxon>
        <taxon>Rhizopodaceae</taxon>
        <taxon>Rhizopus</taxon>
    </lineage>
</organism>
<name>A0A9P6XH83_RHIOR</name>
<feature type="compositionally biased region" description="Basic and acidic residues" evidence="1">
    <location>
        <begin position="237"/>
        <end position="258"/>
    </location>
</feature>
<keyword evidence="2" id="KW-0812">Transmembrane</keyword>
<feature type="compositionally biased region" description="Polar residues" evidence="1">
    <location>
        <begin position="219"/>
        <end position="229"/>
    </location>
</feature>
<keyword evidence="2" id="KW-1133">Transmembrane helix</keyword>
<protein>
    <submittedName>
        <fullName evidence="3">Uncharacterized protein</fullName>
    </submittedName>
</protein>
<dbReference type="AlphaFoldDB" id="A0A9P6XH83"/>
<gene>
    <name evidence="3" type="ORF">G6F64_001960</name>
</gene>
<feature type="transmembrane region" description="Helical" evidence="2">
    <location>
        <begin position="73"/>
        <end position="97"/>
    </location>
</feature>
<accession>A0A9P6XH83</accession>